<reference evidence="10 11" key="1">
    <citation type="submission" date="2024-02" db="EMBL/GenBank/DDBJ databases">
        <title>Bacteria isolated from the canopy kelp, Nereocystis luetkeana.</title>
        <authorList>
            <person name="Pfister C.A."/>
            <person name="Younker I.T."/>
            <person name="Light S.H."/>
        </authorList>
    </citation>
    <scope>NUCLEOTIDE SEQUENCE [LARGE SCALE GENOMIC DNA]</scope>
    <source>
        <strain evidence="10 11">TI.4.07</strain>
    </source>
</reference>
<keyword evidence="6 8" id="KW-1133">Transmembrane helix</keyword>
<proteinExistence type="inferred from homology"/>
<evidence type="ECO:0000256" key="5">
    <source>
        <dbReference type="ARBA" id="ARBA00022692"/>
    </source>
</evidence>
<dbReference type="NCBIfam" id="NF008314">
    <property type="entry name" value="PRK11102.1"/>
    <property type="match status" value="1"/>
</dbReference>
<dbReference type="InterPro" id="IPR011701">
    <property type="entry name" value="MFS"/>
</dbReference>
<dbReference type="PROSITE" id="PS50850">
    <property type="entry name" value="MFS"/>
    <property type="match status" value="1"/>
</dbReference>
<evidence type="ECO:0000259" key="9">
    <source>
        <dbReference type="PROSITE" id="PS50850"/>
    </source>
</evidence>
<evidence type="ECO:0000313" key="10">
    <source>
        <dbReference type="EMBL" id="MEL0613577.1"/>
    </source>
</evidence>
<evidence type="ECO:0000256" key="7">
    <source>
        <dbReference type="ARBA" id="ARBA00023136"/>
    </source>
</evidence>
<dbReference type="RefSeq" id="WP_341567308.1">
    <property type="nucleotide sequence ID" value="NZ_JBAKAR010000007.1"/>
</dbReference>
<keyword evidence="4" id="KW-1003">Cell membrane</keyword>
<organism evidence="10 11">
    <name type="scientific">Marinomonas arenicola</name>
    <dbReference type="NCBI Taxonomy" id="569601"/>
    <lineage>
        <taxon>Bacteria</taxon>
        <taxon>Pseudomonadati</taxon>
        <taxon>Pseudomonadota</taxon>
        <taxon>Gammaproteobacteria</taxon>
        <taxon>Oceanospirillales</taxon>
        <taxon>Oceanospirillaceae</taxon>
        <taxon>Marinomonas</taxon>
    </lineage>
</organism>
<feature type="transmembrane region" description="Helical" evidence="8">
    <location>
        <begin position="211"/>
        <end position="235"/>
    </location>
</feature>
<feature type="transmembrane region" description="Helical" evidence="8">
    <location>
        <begin position="73"/>
        <end position="92"/>
    </location>
</feature>
<keyword evidence="11" id="KW-1185">Reference proteome</keyword>
<feature type="transmembrane region" description="Helical" evidence="8">
    <location>
        <begin position="40"/>
        <end position="61"/>
    </location>
</feature>
<keyword evidence="8" id="KW-0997">Cell inner membrane</keyword>
<feature type="transmembrane region" description="Helical" evidence="8">
    <location>
        <begin position="302"/>
        <end position="327"/>
    </location>
</feature>
<dbReference type="InterPro" id="IPR004812">
    <property type="entry name" value="Efflux_drug-R_Bcr/CmlA"/>
</dbReference>
<dbReference type="InterPro" id="IPR036259">
    <property type="entry name" value="MFS_trans_sf"/>
</dbReference>
<evidence type="ECO:0000256" key="4">
    <source>
        <dbReference type="ARBA" id="ARBA00022475"/>
    </source>
</evidence>
<name>A0ABU9G816_9GAMM</name>
<keyword evidence="5 8" id="KW-0812">Transmembrane</keyword>
<comment type="caution">
    <text evidence="10">The sequence shown here is derived from an EMBL/GenBank/DDBJ whole genome shotgun (WGS) entry which is preliminary data.</text>
</comment>
<dbReference type="CDD" id="cd17320">
    <property type="entry name" value="MFS_MdfA_MDR_like"/>
    <property type="match status" value="1"/>
</dbReference>
<feature type="transmembrane region" description="Helical" evidence="8">
    <location>
        <begin position="339"/>
        <end position="361"/>
    </location>
</feature>
<feature type="domain" description="Major facilitator superfamily (MFS) profile" evidence="9">
    <location>
        <begin position="4"/>
        <end position="392"/>
    </location>
</feature>
<dbReference type="EMBL" id="JBAKAR010000007">
    <property type="protein sequence ID" value="MEL0613577.1"/>
    <property type="molecule type" value="Genomic_DNA"/>
</dbReference>
<comment type="caution">
    <text evidence="8">Lacks conserved residue(s) required for the propagation of feature annotation.</text>
</comment>
<evidence type="ECO:0000313" key="11">
    <source>
        <dbReference type="Proteomes" id="UP001379949"/>
    </source>
</evidence>
<keyword evidence="3 8" id="KW-0813">Transport</keyword>
<accession>A0ABU9G816</accession>
<dbReference type="Gene3D" id="1.20.1720.10">
    <property type="entry name" value="Multidrug resistance protein D"/>
    <property type="match status" value="1"/>
</dbReference>
<dbReference type="SUPFAM" id="SSF103473">
    <property type="entry name" value="MFS general substrate transporter"/>
    <property type="match status" value="1"/>
</dbReference>
<dbReference type="NCBIfam" id="TIGR00710">
    <property type="entry name" value="efflux_Bcr_CflA"/>
    <property type="match status" value="1"/>
</dbReference>
<dbReference type="PANTHER" id="PTHR23502:SF132">
    <property type="entry name" value="POLYAMINE TRANSPORTER 2-RELATED"/>
    <property type="match status" value="1"/>
</dbReference>
<comment type="subcellular location">
    <subcellularLocation>
        <location evidence="8">Cell inner membrane</location>
        <topology evidence="8">Multi-pass membrane protein</topology>
    </subcellularLocation>
    <subcellularLocation>
        <location evidence="1">Cell membrane</location>
        <topology evidence="1">Multi-pass membrane protein</topology>
    </subcellularLocation>
</comment>
<dbReference type="Proteomes" id="UP001379949">
    <property type="component" value="Unassembled WGS sequence"/>
</dbReference>
<keyword evidence="7 8" id="KW-0472">Membrane</keyword>
<dbReference type="Pfam" id="PF07690">
    <property type="entry name" value="MFS_1"/>
    <property type="match status" value="1"/>
</dbReference>
<feature type="transmembrane region" description="Helical" evidence="8">
    <location>
        <begin position="161"/>
        <end position="181"/>
    </location>
</feature>
<dbReference type="PANTHER" id="PTHR23502">
    <property type="entry name" value="MAJOR FACILITATOR SUPERFAMILY"/>
    <property type="match status" value="1"/>
</dbReference>
<feature type="transmembrane region" description="Helical" evidence="8">
    <location>
        <begin position="367"/>
        <end position="387"/>
    </location>
</feature>
<evidence type="ECO:0000256" key="1">
    <source>
        <dbReference type="ARBA" id="ARBA00004651"/>
    </source>
</evidence>
<feature type="transmembrane region" description="Helical" evidence="8">
    <location>
        <begin position="277"/>
        <end position="296"/>
    </location>
</feature>
<dbReference type="InterPro" id="IPR020846">
    <property type="entry name" value="MFS_dom"/>
</dbReference>
<feature type="transmembrane region" description="Helical" evidence="8">
    <location>
        <begin position="98"/>
        <end position="119"/>
    </location>
</feature>
<protein>
    <recommendedName>
        <fullName evidence="8">Bcr/CflA family efflux transporter</fullName>
    </recommendedName>
</protein>
<evidence type="ECO:0000256" key="2">
    <source>
        <dbReference type="ARBA" id="ARBA00006236"/>
    </source>
</evidence>
<evidence type="ECO:0000256" key="6">
    <source>
        <dbReference type="ARBA" id="ARBA00022989"/>
    </source>
</evidence>
<gene>
    <name evidence="10" type="ORF">V6242_10500</name>
</gene>
<feature type="transmembrane region" description="Helical" evidence="8">
    <location>
        <begin position="247"/>
        <end position="265"/>
    </location>
</feature>
<evidence type="ECO:0000256" key="8">
    <source>
        <dbReference type="RuleBase" id="RU365088"/>
    </source>
</evidence>
<comment type="similarity">
    <text evidence="2 8">Belongs to the major facilitator superfamily. Bcr/CmlA family.</text>
</comment>
<evidence type="ECO:0000256" key="3">
    <source>
        <dbReference type="ARBA" id="ARBA00022448"/>
    </source>
</evidence>
<feature type="transmembrane region" description="Helical" evidence="8">
    <location>
        <begin position="131"/>
        <end position="155"/>
    </location>
</feature>
<sequence length="398" mass="42466">MKLTFPIILVLGLLSGLTPLAIDAYLPSIPSIAKDLNTDIGLVQMTLSMYLIVFAVLQLFFGPISDAIGRRKVVLSGLGLFFLGSVICAGAQNYDMLILGRAIQAFGGAAVAVSIPALVKDKMSTNQFAKAMSMVMLTMSLAPLAAPIIGGAILVFLDWHFIFVFLALIAAIGAVLFIRTIPETLHKDHRKKLSLTGALANYYTLLKNPAVMGYIAAGSFHFAGMMCFITGSSYVYIELYGIQPSHFGFVFALNVIGMMTATTINSRLVEKLGVDTLTKYAIAILLCASISMIIIGCFNQPAFPFIVISCIFFMGTMGILGGGFMAGAMRNAGNHNGSVAALAGSFRFSSGALSGVAVSLFHTGTATPMLLIMALCGILSFITYQFVTHKFEPDENKH</sequence>